<feature type="transmembrane region" description="Helical" evidence="2">
    <location>
        <begin position="419"/>
        <end position="443"/>
    </location>
</feature>
<evidence type="ECO:0000256" key="1">
    <source>
        <dbReference type="SAM" id="MobiDB-lite"/>
    </source>
</evidence>
<evidence type="ECO:0000313" key="4">
    <source>
        <dbReference type="Proteomes" id="UP001489004"/>
    </source>
</evidence>
<keyword evidence="2" id="KW-0812">Transmembrane</keyword>
<dbReference type="Proteomes" id="UP001489004">
    <property type="component" value="Unassembled WGS sequence"/>
</dbReference>
<sequence length="606" mass="67796">MGLLSALGNLVRCRCRQVWGDGQDPYRAPADDQQVASPASIKISTDNEHQIEVKIKYNVNSRLKEQLYQLDLFMFFPEELEAVHTDFYEDLWQIVRLHTPKVALSSLASGHGVSTAIAAKVQEVRLKTKAGEECREPADTLVQQLRLHTCVFRSANRKATRQAVHCLKKLKAAMDAGESIRENQRLVARLLHDLVAHSCGAIQDLQRICQPCLEPDMPELVRQGWALADEFMLCEAKRAFMKLLRDIDKLDMFKASTVLQAEAATDHASLVLPLQQEESDSPVLSDLPPATPFAGARPVSLPASALSQPQPRSTADNAADQPPRDLEGSEQAGPGPSSESLLHHAHDLVSMAIYALRAESERRGYVDSIIHEDDPHQNEAYTNRIKVLKHNARAVVSMSHQVRKPSTLLVDVVRKPSTLLVDVVGMTIAGMAMCLAVLAIWLASRLDGRGQFGPVYVTIIVVGYMLKDRMKEWGKRYLQPVASWFGFKFPDRIVHVVDQRGVRVGRCAETSKIVSDGAVPERVLLMRHHGTASPLRQATKPERVMTYHKEMKVRWDKLDPRLEGVTGLDDVMRIDLGRFCRRMQPGMEPHFRLQTTPDGRMHVSKG</sequence>
<evidence type="ECO:0000256" key="2">
    <source>
        <dbReference type="SAM" id="Phobius"/>
    </source>
</evidence>
<organism evidence="3 4">
    <name type="scientific">[Myrmecia] bisecta</name>
    <dbReference type="NCBI Taxonomy" id="41462"/>
    <lineage>
        <taxon>Eukaryota</taxon>
        <taxon>Viridiplantae</taxon>
        <taxon>Chlorophyta</taxon>
        <taxon>core chlorophytes</taxon>
        <taxon>Trebouxiophyceae</taxon>
        <taxon>Trebouxiales</taxon>
        <taxon>Trebouxiaceae</taxon>
        <taxon>Myrmecia</taxon>
    </lineage>
</organism>
<protein>
    <submittedName>
        <fullName evidence="3">Uncharacterized protein</fullName>
    </submittedName>
</protein>
<feature type="region of interest" description="Disordered" evidence="1">
    <location>
        <begin position="280"/>
        <end position="341"/>
    </location>
</feature>
<gene>
    <name evidence="3" type="ORF">WJX72_010642</name>
</gene>
<proteinExistence type="predicted"/>
<name>A0AAW1PEP1_9CHLO</name>
<keyword evidence="4" id="KW-1185">Reference proteome</keyword>
<dbReference type="EMBL" id="JALJOR010000013">
    <property type="protein sequence ID" value="KAK9807007.1"/>
    <property type="molecule type" value="Genomic_DNA"/>
</dbReference>
<accession>A0AAW1PEP1</accession>
<evidence type="ECO:0000313" key="3">
    <source>
        <dbReference type="EMBL" id="KAK9807007.1"/>
    </source>
</evidence>
<reference evidence="3 4" key="1">
    <citation type="journal article" date="2024" name="Nat. Commun.">
        <title>Phylogenomics reveals the evolutionary origins of lichenization in chlorophyte algae.</title>
        <authorList>
            <person name="Puginier C."/>
            <person name="Libourel C."/>
            <person name="Otte J."/>
            <person name="Skaloud P."/>
            <person name="Haon M."/>
            <person name="Grisel S."/>
            <person name="Petersen M."/>
            <person name="Berrin J.G."/>
            <person name="Delaux P.M."/>
            <person name="Dal Grande F."/>
            <person name="Keller J."/>
        </authorList>
    </citation>
    <scope>NUCLEOTIDE SEQUENCE [LARGE SCALE GENOMIC DNA]</scope>
    <source>
        <strain evidence="3 4">SAG 2043</strain>
    </source>
</reference>
<keyword evidence="2" id="KW-0472">Membrane</keyword>
<feature type="compositionally biased region" description="Polar residues" evidence="1">
    <location>
        <begin position="305"/>
        <end position="316"/>
    </location>
</feature>
<dbReference type="AlphaFoldDB" id="A0AAW1PEP1"/>
<keyword evidence="2" id="KW-1133">Transmembrane helix</keyword>
<comment type="caution">
    <text evidence="3">The sequence shown here is derived from an EMBL/GenBank/DDBJ whole genome shotgun (WGS) entry which is preliminary data.</text>
</comment>